<keyword evidence="1" id="KW-0602">Photosynthesis</keyword>
<name>A0ABP7SXI8_9BURK</name>
<evidence type="ECO:0000259" key="4">
    <source>
        <dbReference type="Pfam" id="PF14870"/>
    </source>
</evidence>
<feature type="domain" description="Photosynthesis system II assembly factor Ycf48/Hcf136-like" evidence="4">
    <location>
        <begin position="102"/>
        <end position="193"/>
    </location>
</feature>
<gene>
    <name evidence="5" type="ORF">GCM10022212_12120</name>
</gene>
<keyword evidence="3" id="KW-0812">Transmembrane</keyword>
<feature type="domain" description="Photosynthesis system II assembly factor Ycf48/Hcf136-like" evidence="4">
    <location>
        <begin position="199"/>
        <end position="273"/>
    </location>
</feature>
<comment type="caution">
    <text evidence="5">The sequence shown here is derived from an EMBL/GenBank/DDBJ whole genome shotgun (WGS) entry which is preliminary data.</text>
</comment>
<dbReference type="EMBL" id="BAAAZE010000006">
    <property type="protein sequence ID" value="GAA4017952.1"/>
    <property type="molecule type" value="Genomic_DNA"/>
</dbReference>
<dbReference type="Gene3D" id="2.130.10.10">
    <property type="entry name" value="YVTN repeat-like/Quinoprotein amine dehydrogenase"/>
    <property type="match status" value="1"/>
</dbReference>
<keyword evidence="2" id="KW-0604">Photosystem II</keyword>
<keyword evidence="3" id="KW-1133">Transmembrane helix</keyword>
<dbReference type="PANTHER" id="PTHR47199:SF2">
    <property type="entry name" value="PHOTOSYSTEM II STABILITY_ASSEMBLY FACTOR HCF136, CHLOROPLASTIC"/>
    <property type="match status" value="1"/>
</dbReference>
<organism evidence="5 6">
    <name type="scientific">Actimicrobium antarcticum</name>
    <dbReference type="NCBI Taxonomy" id="1051899"/>
    <lineage>
        <taxon>Bacteria</taxon>
        <taxon>Pseudomonadati</taxon>
        <taxon>Pseudomonadota</taxon>
        <taxon>Betaproteobacteria</taxon>
        <taxon>Burkholderiales</taxon>
        <taxon>Oxalobacteraceae</taxon>
        <taxon>Actimicrobium</taxon>
    </lineage>
</organism>
<evidence type="ECO:0000313" key="5">
    <source>
        <dbReference type="EMBL" id="GAA4017952.1"/>
    </source>
</evidence>
<dbReference type="InterPro" id="IPR028203">
    <property type="entry name" value="PSII_CF48-like_dom"/>
</dbReference>
<proteinExistence type="predicted"/>
<sequence>MDRLPAAAIDSDTSGIAPTALLSSGRGQVIKIIGSVTPWLIIAGLLWAGFFIKPQPVGSTVKPPVIERRDFFYGLAVPAPDVLWVAGTNGKVVRSENGGALWNPQVVPGKAHLQDISAWDSRHAVAVGNKGVIVVTVDGGTTWMESPAPKSDVANKLMRVLTLPDRQAWTVGEMGALLHSIDFGKSWQRMRAEEDVGWNDVTFAGSANGWVVGEFGRALRTVDGGTTWVASQTPATSSLMGVAFRDDQNGVAVGLEGVVLVTQDGGTSWHAIKSGTQEHLLTVAWDAVQRVWIAAGNLGVWVRGDAAAENWVAGRLDERDLSWHTKVVVANGKTYFAGSTVGHWNGKQWQVVTNASALQAATTPSD</sequence>
<keyword evidence="3" id="KW-0472">Membrane</keyword>
<reference evidence="6" key="1">
    <citation type="journal article" date="2019" name="Int. J. Syst. Evol. Microbiol.">
        <title>The Global Catalogue of Microorganisms (GCM) 10K type strain sequencing project: providing services to taxonomists for standard genome sequencing and annotation.</title>
        <authorList>
            <consortium name="The Broad Institute Genomics Platform"/>
            <consortium name="The Broad Institute Genome Sequencing Center for Infectious Disease"/>
            <person name="Wu L."/>
            <person name="Ma J."/>
        </authorList>
    </citation>
    <scope>NUCLEOTIDE SEQUENCE [LARGE SCALE GENOMIC DNA]</scope>
    <source>
        <strain evidence="6">JCM 16673</strain>
    </source>
</reference>
<dbReference type="PANTHER" id="PTHR47199">
    <property type="entry name" value="PHOTOSYSTEM II STABILITY/ASSEMBLY FACTOR HCF136, CHLOROPLASTIC"/>
    <property type="match status" value="1"/>
</dbReference>
<evidence type="ECO:0000256" key="3">
    <source>
        <dbReference type="SAM" id="Phobius"/>
    </source>
</evidence>
<dbReference type="Proteomes" id="UP001501353">
    <property type="component" value="Unassembled WGS sequence"/>
</dbReference>
<accession>A0ABP7SXI8</accession>
<dbReference type="RefSeq" id="WP_344762368.1">
    <property type="nucleotide sequence ID" value="NZ_BAAAZE010000006.1"/>
</dbReference>
<evidence type="ECO:0000256" key="2">
    <source>
        <dbReference type="ARBA" id="ARBA00023276"/>
    </source>
</evidence>
<dbReference type="Pfam" id="PF14870">
    <property type="entry name" value="PSII_BNR"/>
    <property type="match status" value="2"/>
</dbReference>
<keyword evidence="6" id="KW-1185">Reference proteome</keyword>
<dbReference type="SUPFAM" id="SSF110296">
    <property type="entry name" value="Oligoxyloglucan reducing end-specific cellobiohydrolase"/>
    <property type="match status" value="1"/>
</dbReference>
<dbReference type="InterPro" id="IPR015943">
    <property type="entry name" value="WD40/YVTN_repeat-like_dom_sf"/>
</dbReference>
<protein>
    <recommendedName>
        <fullName evidence="4">Photosynthesis system II assembly factor Ycf48/Hcf136-like domain-containing protein</fullName>
    </recommendedName>
</protein>
<evidence type="ECO:0000313" key="6">
    <source>
        <dbReference type="Proteomes" id="UP001501353"/>
    </source>
</evidence>
<feature type="transmembrane region" description="Helical" evidence="3">
    <location>
        <begin position="32"/>
        <end position="52"/>
    </location>
</feature>
<evidence type="ECO:0000256" key="1">
    <source>
        <dbReference type="ARBA" id="ARBA00022531"/>
    </source>
</evidence>